<feature type="domain" description="GH10" evidence="11">
    <location>
        <begin position="31"/>
        <end position="369"/>
    </location>
</feature>
<keyword evidence="5 9" id="KW-0378">Hydrolase</keyword>
<sequence>MQISRRKALVLGGSAAVLAGCGTVATNMTAPTSPVGLNAIAQTKGLRFGSAISSGALKDDRYLDIVRRDCGSLVAENEHKIYVINGESQRFDFDRGDAIVDFAQKNDMAMRGHVLLWNRDDFLPNWMPKQDWGADKKRGMKAYLDKYFETVLTHYDRKISSWDVVNETIDPATGTMRETVFTQNFGPDVVDYAFHQARKLAPDTQLVYNDYMIWEPGNENHRTGVLKLLEGFRNKGVPIDAFGVQSHLGTGDGPVGKGFPDPQRREWRAFMDEIVGMGYDIILSEFDVNDTRLPANVKQRDRLMADYAKAYLDMMLDYKEVKEILAWGMADNHSWLETWWPREDGVVKRPGLYDANYEPKPLYYAVEAALKNAPLR</sequence>
<name>A0A918KKH4_9PROT</name>
<evidence type="ECO:0000256" key="7">
    <source>
        <dbReference type="ARBA" id="ARBA00023295"/>
    </source>
</evidence>
<keyword evidence="3" id="KW-0858">Xylan degradation</keyword>
<dbReference type="GO" id="GO:0031176">
    <property type="term" value="F:endo-1,4-beta-xylanase activity"/>
    <property type="evidence" value="ECO:0007669"/>
    <property type="project" value="UniProtKB-EC"/>
</dbReference>
<dbReference type="InterPro" id="IPR017853">
    <property type="entry name" value="GH"/>
</dbReference>
<evidence type="ECO:0000256" key="10">
    <source>
        <dbReference type="SAM" id="SignalP"/>
    </source>
</evidence>
<keyword evidence="6 9" id="KW-0119">Carbohydrate metabolism</keyword>
<evidence type="ECO:0000256" key="1">
    <source>
        <dbReference type="ARBA" id="ARBA00000681"/>
    </source>
</evidence>
<accession>A0A918KKH4</accession>
<comment type="similarity">
    <text evidence="2 9">Belongs to the glycosyl hydrolase 10 (cellulase F) family.</text>
</comment>
<evidence type="ECO:0000256" key="9">
    <source>
        <dbReference type="RuleBase" id="RU361174"/>
    </source>
</evidence>
<feature type="chain" id="PRO_5037757034" description="Beta-xylanase" evidence="10">
    <location>
        <begin position="20"/>
        <end position="376"/>
    </location>
</feature>
<dbReference type="PANTHER" id="PTHR31490:SF88">
    <property type="entry name" value="BETA-XYLANASE"/>
    <property type="match status" value="1"/>
</dbReference>
<evidence type="ECO:0000313" key="12">
    <source>
        <dbReference type="EMBL" id="GGX65029.1"/>
    </source>
</evidence>
<dbReference type="InterPro" id="IPR001000">
    <property type="entry name" value="GH10_dom"/>
</dbReference>
<dbReference type="Proteomes" id="UP000600865">
    <property type="component" value="Unassembled WGS sequence"/>
</dbReference>
<dbReference type="PANTHER" id="PTHR31490">
    <property type="entry name" value="GLYCOSYL HYDROLASE"/>
    <property type="match status" value="1"/>
</dbReference>
<evidence type="ECO:0000259" key="11">
    <source>
        <dbReference type="PROSITE" id="PS51760"/>
    </source>
</evidence>
<dbReference type="GO" id="GO:0045493">
    <property type="term" value="P:xylan catabolic process"/>
    <property type="evidence" value="ECO:0007669"/>
    <property type="project" value="UniProtKB-KW"/>
</dbReference>
<dbReference type="SUPFAM" id="SSF51445">
    <property type="entry name" value="(Trans)glycosidases"/>
    <property type="match status" value="1"/>
</dbReference>
<dbReference type="Gene3D" id="3.20.20.80">
    <property type="entry name" value="Glycosidases"/>
    <property type="match status" value="1"/>
</dbReference>
<comment type="caution">
    <text evidence="12">The sequence shown here is derived from an EMBL/GenBank/DDBJ whole genome shotgun (WGS) entry which is preliminary data.</text>
</comment>
<dbReference type="EC" id="3.2.1.8" evidence="9"/>
<evidence type="ECO:0000313" key="13">
    <source>
        <dbReference type="Proteomes" id="UP000600865"/>
    </source>
</evidence>
<dbReference type="AlphaFoldDB" id="A0A918KKH4"/>
<dbReference type="InterPro" id="IPR044846">
    <property type="entry name" value="GH10"/>
</dbReference>
<evidence type="ECO:0000256" key="2">
    <source>
        <dbReference type="ARBA" id="ARBA00007495"/>
    </source>
</evidence>
<dbReference type="PROSITE" id="PS51760">
    <property type="entry name" value="GH10_2"/>
    <property type="match status" value="1"/>
</dbReference>
<dbReference type="PRINTS" id="PR00134">
    <property type="entry name" value="GLHYDRLASE10"/>
</dbReference>
<dbReference type="EMBL" id="BMYV01000001">
    <property type="protein sequence ID" value="GGX65029.1"/>
    <property type="molecule type" value="Genomic_DNA"/>
</dbReference>
<comment type="catalytic activity">
    <reaction evidence="1 9">
        <text>Endohydrolysis of (1-&gt;4)-beta-D-xylosidic linkages in xylans.</text>
        <dbReference type="EC" id="3.2.1.8"/>
    </reaction>
</comment>
<evidence type="ECO:0000256" key="8">
    <source>
        <dbReference type="ARBA" id="ARBA00023326"/>
    </source>
</evidence>
<protein>
    <recommendedName>
        <fullName evidence="9">Beta-xylanase</fullName>
        <ecNumber evidence="9">3.2.1.8</ecNumber>
    </recommendedName>
</protein>
<evidence type="ECO:0000256" key="3">
    <source>
        <dbReference type="ARBA" id="ARBA00022651"/>
    </source>
</evidence>
<evidence type="ECO:0000256" key="5">
    <source>
        <dbReference type="ARBA" id="ARBA00022801"/>
    </source>
</evidence>
<dbReference type="RefSeq" id="WP_189583271.1">
    <property type="nucleotide sequence ID" value="NZ_BMYV01000001.1"/>
</dbReference>
<keyword evidence="4 10" id="KW-0732">Signal</keyword>
<gene>
    <name evidence="12" type="primary">xynA1</name>
    <name evidence="12" type="ORF">GCM10011309_14120</name>
</gene>
<reference evidence="12 13" key="1">
    <citation type="journal article" date="2014" name="Int. J. Syst. Evol. Microbiol.">
        <title>Complete genome sequence of Corynebacterium casei LMG S-19264T (=DSM 44701T), isolated from a smear-ripened cheese.</title>
        <authorList>
            <consortium name="US DOE Joint Genome Institute (JGI-PGF)"/>
            <person name="Walter F."/>
            <person name="Albersmeier A."/>
            <person name="Kalinowski J."/>
            <person name="Ruckert C."/>
        </authorList>
    </citation>
    <scope>NUCLEOTIDE SEQUENCE [LARGE SCALE GENOMIC DNA]</scope>
    <source>
        <strain evidence="12 13">KCTC 23968</strain>
    </source>
</reference>
<keyword evidence="8 9" id="KW-0624">Polysaccharide degradation</keyword>
<dbReference type="SMART" id="SM00633">
    <property type="entry name" value="Glyco_10"/>
    <property type="match status" value="1"/>
</dbReference>
<dbReference type="Pfam" id="PF00331">
    <property type="entry name" value="Glyco_hydro_10"/>
    <property type="match status" value="1"/>
</dbReference>
<feature type="signal peptide" evidence="10">
    <location>
        <begin position="1"/>
        <end position="19"/>
    </location>
</feature>
<keyword evidence="7 9" id="KW-0326">Glycosidase</keyword>
<evidence type="ECO:0000256" key="4">
    <source>
        <dbReference type="ARBA" id="ARBA00022729"/>
    </source>
</evidence>
<evidence type="ECO:0000256" key="6">
    <source>
        <dbReference type="ARBA" id="ARBA00023277"/>
    </source>
</evidence>
<proteinExistence type="inferred from homology"/>
<organism evidence="12 13">
    <name type="scientific">Litorimonas cladophorae</name>
    <dbReference type="NCBI Taxonomy" id="1220491"/>
    <lineage>
        <taxon>Bacteria</taxon>
        <taxon>Pseudomonadati</taxon>
        <taxon>Pseudomonadota</taxon>
        <taxon>Alphaproteobacteria</taxon>
        <taxon>Maricaulales</taxon>
        <taxon>Robiginitomaculaceae</taxon>
    </lineage>
</organism>
<dbReference type="PROSITE" id="PS51257">
    <property type="entry name" value="PROKAR_LIPOPROTEIN"/>
    <property type="match status" value="1"/>
</dbReference>
<keyword evidence="13" id="KW-1185">Reference proteome</keyword>